<dbReference type="SUPFAM" id="SSF53633">
    <property type="entry name" value="Carbamate kinase-like"/>
    <property type="match status" value="1"/>
</dbReference>
<dbReference type="UniPathway" id="UPA00068">
    <property type="reaction ID" value="UER00107"/>
</dbReference>
<evidence type="ECO:0000256" key="6">
    <source>
        <dbReference type="ARBA" id="ARBA00022777"/>
    </source>
</evidence>
<dbReference type="GO" id="GO:0003991">
    <property type="term" value="F:acetylglutamate kinase activity"/>
    <property type="evidence" value="ECO:0007669"/>
    <property type="project" value="UniProtKB-UniRule"/>
</dbReference>
<dbReference type="InterPro" id="IPR036393">
    <property type="entry name" value="AceGlu_kinase-like_sf"/>
</dbReference>
<dbReference type="EMBL" id="FUXI01000011">
    <property type="protein sequence ID" value="SJZ69535.1"/>
    <property type="molecule type" value="Genomic_DNA"/>
</dbReference>
<dbReference type="EC" id="2.7.2.8" evidence="9"/>
<dbReference type="Gene3D" id="3.40.1160.10">
    <property type="entry name" value="Acetylglutamate kinase-like"/>
    <property type="match status" value="1"/>
</dbReference>
<evidence type="ECO:0000256" key="7">
    <source>
        <dbReference type="ARBA" id="ARBA00022840"/>
    </source>
</evidence>
<proteinExistence type="inferred from homology"/>
<feature type="site" description="Transition state stabilizer" evidence="9">
    <location>
        <position position="241"/>
    </location>
</feature>
<dbReference type="InterPro" id="IPR001057">
    <property type="entry name" value="Glu/AcGlu_kinase"/>
</dbReference>
<keyword evidence="6 9" id="KW-0418">Kinase</keyword>
<dbReference type="CDD" id="cd04250">
    <property type="entry name" value="AAK_NAGK-C"/>
    <property type="match status" value="1"/>
</dbReference>
<dbReference type="PRINTS" id="PR00474">
    <property type="entry name" value="GLU5KINASE"/>
</dbReference>
<dbReference type="FunFam" id="3.40.1160.10:FF:000004">
    <property type="entry name" value="Acetylglutamate kinase"/>
    <property type="match status" value="1"/>
</dbReference>
<comment type="similarity">
    <text evidence="9">Belongs to the acetylglutamate kinase family. ArgB subfamily.</text>
</comment>
<keyword evidence="3 9" id="KW-0028">Amino-acid biosynthesis</keyword>
<dbReference type="HAMAP" id="MF_00082">
    <property type="entry name" value="ArgB"/>
    <property type="match status" value="1"/>
</dbReference>
<organism evidence="11 12">
    <name type="scientific">Pilibacter termitis</name>
    <dbReference type="NCBI Taxonomy" id="263852"/>
    <lineage>
        <taxon>Bacteria</taxon>
        <taxon>Bacillati</taxon>
        <taxon>Bacillota</taxon>
        <taxon>Bacilli</taxon>
        <taxon>Lactobacillales</taxon>
        <taxon>Enterococcaceae</taxon>
        <taxon>Pilibacter</taxon>
    </lineage>
</organism>
<evidence type="ECO:0000256" key="8">
    <source>
        <dbReference type="ARBA" id="ARBA00048141"/>
    </source>
</evidence>
<evidence type="ECO:0000313" key="12">
    <source>
        <dbReference type="Proteomes" id="UP000190328"/>
    </source>
</evidence>
<evidence type="ECO:0000256" key="3">
    <source>
        <dbReference type="ARBA" id="ARBA00022605"/>
    </source>
</evidence>
<dbReference type="GO" id="GO:0005524">
    <property type="term" value="F:ATP binding"/>
    <property type="evidence" value="ECO:0007669"/>
    <property type="project" value="UniProtKB-UniRule"/>
</dbReference>
<dbReference type="STRING" id="263852.SAMN02745116_01189"/>
<keyword evidence="2 9" id="KW-0055">Arginine biosynthesis</keyword>
<dbReference type="NCBIfam" id="TIGR00761">
    <property type="entry name" value="argB"/>
    <property type="match status" value="1"/>
</dbReference>
<sequence length="285" mass="30940">MEQRQLQAKILIEALPYMQRFDGKTIVIKYGGSAMSNEELKKSVMQDIILLQMIGVNVVIVHGGGAAISKALDLHKIEHQFLDGLRVTGKEAMEVVASTLIGQVNKSLVQYLSEKGAKALGLSGVDGRMIEATQLNEKLGYVGKITNIHPEVIEIAFSNKFIPIIAPIAMNKNGDLLNVNADTAAVEIAAALKAEKFILLTDVRGVMKDKDDPETFIPRMTVSEVKESIANGTIQGGMIPKVQAGIHAMQNGLKEMTIIDGRIKHSILLELFSDVGIGTLIKKDE</sequence>
<feature type="binding site" evidence="9">
    <location>
        <begin position="64"/>
        <end position="65"/>
    </location>
    <ligand>
        <name>substrate</name>
    </ligand>
</feature>
<dbReference type="PIRSF" id="PIRSF000728">
    <property type="entry name" value="NAGK"/>
    <property type="match status" value="1"/>
</dbReference>
<feature type="binding site" evidence="9">
    <location>
        <position position="178"/>
    </location>
    <ligand>
        <name>substrate</name>
    </ligand>
</feature>
<dbReference type="GO" id="GO:0005737">
    <property type="term" value="C:cytoplasm"/>
    <property type="evidence" value="ECO:0007669"/>
    <property type="project" value="UniProtKB-SubCell"/>
</dbReference>
<dbReference type="InterPro" id="IPR041727">
    <property type="entry name" value="NAGK-C"/>
</dbReference>
<dbReference type="GO" id="GO:0042450">
    <property type="term" value="P:L-arginine biosynthetic process via ornithine"/>
    <property type="evidence" value="ECO:0007669"/>
    <property type="project" value="UniProtKB-UniRule"/>
</dbReference>
<dbReference type="InterPro" id="IPR001048">
    <property type="entry name" value="Asp/Glu/Uridylate_kinase"/>
</dbReference>
<dbReference type="InterPro" id="IPR037528">
    <property type="entry name" value="ArgB"/>
</dbReference>
<accession>A0A1T4MRY3</accession>
<dbReference type="Proteomes" id="UP000190328">
    <property type="component" value="Unassembled WGS sequence"/>
</dbReference>
<evidence type="ECO:0000256" key="9">
    <source>
        <dbReference type="HAMAP-Rule" id="MF_00082"/>
    </source>
</evidence>
<evidence type="ECO:0000256" key="2">
    <source>
        <dbReference type="ARBA" id="ARBA00022571"/>
    </source>
</evidence>
<feature type="binding site" evidence="9">
    <location>
        <position position="86"/>
    </location>
    <ligand>
        <name>substrate</name>
    </ligand>
</feature>
<evidence type="ECO:0000313" key="11">
    <source>
        <dbReference type="EMBL" id="SJZ69535.1"/>
    </source>
</evidence>
<dbReference type="InterPro" id="IPR004662">
    <property type="entry name" value="AcgluKinase_fam"/>
</dbReference>
<evidence type="ECO:0000256" key="5">
    <source>
        <dbReference type="ARBA" id="ARBA00022741"/>
    </source>
</evidence>
<dbReference type="PANTHER" id="PTHR23342">
    <property type="entry name" value="N-ACETYLGLUTAMATE SYNTHASE"/>
    <property type="match status" value="1"/>
</dbReference>
<keyword evidence="5 9" id="KW-0547">Nucleotide-binding</keyword>
<evidence type="ECO:0000256" key="4">
    <source>
        <dbReference type="ARBA" id="ARBA00022679"/>
    </source>
</evidence>
<reference evidence="11 12" key="1">
    <citation type="submission" date="2017-02" db="EMBL/GenBank/DDBJ databases">
        <authorList>
            <person name="Peterson S.W."/>
        </authorList>
    </citation>
    <scope>NUCLEOTIDE SEQUENCE [LARGE SCALE GENOMIC DNA]</scope>
    <source>
        <strain evidence="11 12">ATCC BAA-1030</strain>
    </source>
</reference>
<protein>
    <recommendedName>
        <fullName evidence="9">Acetylglutamate kinase</fullName>
        <ecNumber evidence="9">2.7.2.8</ecNumber>
    </recommendedName>
    <alternativeName>
        <fullName evidence="9">N-acetyl-L-glutamate 5-phosphotransferase</fullName>
    </alternativeName>
    <alternativeName>
        <fullName evidence="9">NAG kinase</fullName>
        <shortName evidence="9">NAGK</shortName>
    </alternativeName>
</protein>
<keyword evidence="4 9" id="KW-0808">Transferase</keyword>
<comment type="catalytic activity">
    <reaction evidence="8 9">
        <text>N-acetyl-L-glutamate + ATP = N-acetyl-L-glutamyl 5-phosphate + ADP</text>
        <dbReference type="Rhea" id="RHEA:14629"/>
        <dbReference type="ChEBI" id="CHEBI:30616"/>
        <dbReference type="ChEBI" id="CHEBI:44337"/>
        <dbReference type="ChEBI" id="CHEBI:57936"/>
        <dbReference type="ChEBI" id="CHEBI:456216"/>
        <dbReference type="EC" id="2.7.2.8"/>
    </reaction>
</comment>
<dbReference type="PANTHER" id="PTHR23342:SF0">
    <property type="entry name" value="N-ACETYLGLUTAMATE SYNTHASE, MITOCHONDRIAL"/>
    <property type="match status" value="1"/>
</dbReference>
<feature type="site" description="Transition state stabilizer" evidence="9">
    <location>
        <position position="29"/>
    </location>
</feature>
<gene>
    <name evidence="9" type="primary">argB</name>
    <name evidence="11" type="ORF">SAMN02745116_01189</name>
</gene>
<evidence type="ECO:0000259" key="10">
    <source>
        <dbReference type="Pfam" id="PF00696"/>
    </source>
</evidence>
<keyword evidence="9" id="KW-0963">Cytoplasm</keyword>
<evidence type="ECO:0000256" key="1">
    <source>
        <dbReference type="ARBA" id="ARBA00004828"/>
    </source>
</evidence>
<feature type="domain" description="Aspartate/glutamate/uridylate kinase" evidence="10">
    <location>
        <begin position="24"/>
        <end position="259"/>
    </location>
</feature>
<comment type="subcellular location">
    <subcellularLocation>
        <location evidence="9">Cytoplasm</location>
    </subcellularLocation>
</comment>
<dbReference type="AlphaFoldDB" id="A0A1T4MRY3"/>
<dbReference type="RefSeq" id="WP_078807123.1">
    <property type="nucleotide sequence ID" value="NZ_FUXI01000011.1"/>
</dbReference>
<comment type="pathway">
    <text evidence="1 9">Amino-acid biosynthesis; L-arginine biosynthesis; N(2)-acetyl-L-ornithine from L-glutamate: step 2/4.</text>
</comment>
<keyword evidence="12" id="KW-1185">Reference proteome</keyword>
<comment type="function">
    <text evidence="9">Catalyzes the ATP-dependent phosphorylation of N-acetyl-L-glutamate.</text>
</comment>
<keyword evidence="7 9" id="KW-0067">ATP-binding</keyword>
<dbReference type="OrthoDB" id="9803155at2"/>
<dbReference type="Pfam" id="PF00696">
    <property type="entry name" value="AA_kinase"/>
    <property type="match status" value="1"/>
</dbReference>
<name>A0A1T4MRY3_9ENTE</name>